<keyword evidence="4" id="KW-0808">Transferase</keyword>
<evidence type="ECO:0000256" key="1">
    <source>
        <dbReference type="ARBA" id="ARBA00001933"/>
    </source>
</evidence>
<proteinExistence type="inferred from homology"/>
<protein>
    <submittedName>
        <fullName evidence="4">PLP-dependent transferase</fullName>
    </submittedName>
</protein>
<dbReference type="Gene3D" id="3.90.1150.10">
    <property type="entry name" value="Aspartate Aminotransferase, domain 1"/>
    <property type="match status" value="1"/>
</dbReference>
<keyword evidence="2 3" id="KW-0663">Pyridoxal phosphate</keyword>
<dbReference type="InterPro" id="IPR015424">
    <property type="entry name" value="PyrdxlP-dep_Trfase"/>
</dbReference>
<comment type="similarity">
    <text evidence="3">Belongs to the class-III pyridoxal-phosphate-dependent aminotransferase family.</text>
</comment>
<accession>A0A6A7BPT1</accession>
<dbReference type="GO" id="GO:0030170">
    <property type="term" value="F:pyridoxal phosphate binding"/>
    <property type="evidence" value="ECO:0007669"/>
    <property type="project" value="InterPro"/>
</dbReference>
<dbReference type="InterPro" id="IPR015421">
    <property type="entry name" value="PyrdxlP-dep_Trfase_major"/>
</dbReference>
<dbReference type="GO" id="GO:0008483">
    <property type="term" value="F:transaminase activity"/>
    <property type="evidence" value="ECO:0007669"/>
    <property type="project" value="InterPro"/>
</dbReference>
<dbReference type="InterPro" id="IPR005814">
    <property type="entry name" value="Aminotrans_3"/>
</dbReference>
<evidence type="ECO:0000313" key="4">
    <source>
        <dbReference type="EMBL" id="KAF2856927.1"/>
    </source>
</evidence>
<dbReference type="InterPro" id="IPR015422">
    <property type="entry name" value="PyrdxlP-dep_Trfase_small"/>
</dbReference>
<comment type="cofactor">
    <cofactor evidence="1">
        <name>pyridoxal 5'-phosphate</name>
        <dbReference type="ChEBI" id="CHEBI:597326"/>
    </cofactor>
</comment>
<dbReference type="PANTHER" id="PTHR43713">
    <property type="entry name" value="GLUTAMATE-1-SEMIALDEHYDE 2,1-AMINOMUTASE"/>
    <property type="match status" value="1"/>
</dbReference>
<dbReference type="OrthoDB" id="425114at2759"/>
<organism evidence="4 5">
    <name type="scientific">Plenodomus tracheiphilus IPT5</name>
    <dbReference type="NCBI Taxonomy" id="1408161"/>
    <lineage>
        <taxon>Eukaryota</taxon>
        <taxon>Fungi</taxon>
        <taxon>Dikarya</taxon>
        <taxon>Ascomycota</taxon>
        <taxon>Pezizomycotina</taxon>
        <taxon>Dothideomycetes</taxon>
        <taxon>Pleosporomycetidae</taxon>
        <taxon>Pleosporales</taxon>
        <taxon>Pleosporineae</taxon>
        <taxon>Leptosphaeriaceae</taxon>
        <taxon>Plenodomus</taxon>
    </lineage>
</organism>
<dbReference type="AlphaFoldDB" id="A0A6A7BPT1"/>
<keyword evidence="5" id="KW-1185">Reference proteome</keyword>
<dbReference type="PANTHER" id="PTHR43713:SF3">
    <property type="entry name" value="GLUTAMATE-1-SEMIALDEHYDE 2,1-AMINOMUTASE 1, CHLOROPLASTIC-RELATED"/>
    <property type="match status" value="1"/>
</dbReference>
<evidence type="ECO:0000313" key="5">
    <source>
        <dbReference type="Proteomes" id="UP000799423"/>
    </source>
</evidence>
<dbReference type="Pfam" id="PF00202">
    <property type="entry name" value="Aminotran_3"/>
    <property type="match status" value="1"/>
</dbReference>
<dbReference type="Proteomes" id="UP000799423">
    <property type="component" value="Unassembled WGS sequence"/>
</dbReference>
<gene>
    <name evidence="4" type="ORF">T440DRAFT_13834</name>
</gene>
<reference evidence="4" key="1">
    <citation type="submission" date="2020-01" db="EMBL/GenBank/DDBJ databases">
        <authorList>
            <consortium name="DOE Joint Genome Institute"/>
            <person name="Haridas S."/>
            <person name="Albert R."/>
            <person name="Binder M."/>
            <person name="Bloem J."/>
            <person name="Labutti K."/>
            <person name="Salamov A."/>
            <person name="Andreopoulos B."/>
            <person name="Baker S.E."/>
            <person name="Barry K."/>
            <person name="Bills G."/>
            <person name="Bluhm B.H."/>
            <person name="Cannon C."/>
            <person name="Castanera R."/>
            <person name="Culley D.E."/>
            <person name="Daum C."/>
            <person name="Ezra D."/>
            <person name="Gonzalez J.B."/>
            <person name="Henrissat B."/>
            <person name="Kuo A."/>
            <person name="Liang C."/>
            <person name="Lipzen A."/>
            <person name="Lutzoni F."/>
            <person name="Magnuson J."/>
            <person name="Mondo S."/>
            <person name="Nolan M."/>
            <person name="Ohm R."/>
            <person name="Pangilinan J."/>
            <person name="Park H.-J."/>
            <person name="Ramirez L."/>
            <person name="Alfaro M."/>
            <person name="Sun H."/>
            <person name="Tritt A."/>
            <person name="Yoshinaga Y."/>
            <person name="Zwiers L.-H."/>
            <person name="Turgeon B.G."/>
            <person name="Goodwin S.B."/>
            <person name="Spatafora J.W."/>
            <person name="Crous P.W."/>
            <person name="Grigoriev I.V."/>
        </authorList>
    </citation>
    <scope>NUCLEOTIDE SEQUENCE</scope>
    <source>
        <strain evidence="4">IPT5</strain>
    </source>
</reference>
<dbReference type="EMBL" id="MU006288">
    <property type="protein sequence ID" value="KAF2856927.1"/>
    <property type="molecule type" value="Genomic_DNA"/>
</dbReference>
<sequence>MTPSIISLVGSVQSPRPDVSAELTTRATSEYSSVSEALHAAEERFKERNKRSLGLHHEAVKSLPGGNTRSLLHTPPFPVFLKSGKGYQVTSEDGHTYTDLVGELTAGLYGHSQPLIQEALIDTIKHVGLNLGGTTTLETRHAALICSRFKLDRVRFTNSGTEANLHAIQGARRFTGKRKVVVFTGGYHGGCYTFPGDRPAENCVDRNEWIIAEFNDIEDTRRKIEESEDVAAVLIEGMQGRGPCLVGAHDFLHQVQASAKKSGAIFILDEVQTSRLAPGGLQELEGLSPDITTLGKFLGGGITFGAFGGREEVMRVYDPREQNHLGHSGTFNNNTLGMSAGYTGLSQVFTSEVCRDFNAKGDKFRHVLQNITQSTKITITGLGTIMGIHLLQDGCKELRSFRDRREDDELRRLFWFEMMESGFWMTERGSIALILGTPEEELERFVGAVRGFLGRYERFLQL</sequence>
<dbReference type="SUPFAM" id="SSF53383">
    <property type="entry name" value="PLP-dependent transferases"/>
    <property type="match status" value="1"/>
</dbReference>
<evidence type="ECO:0000256" key="3">
    <source>
        <dbReference type="RuleBase" id="RU003560"/>
    </source>
</evidence>
<dbReference type="Gene3D" id="3.40.640.10">
    <property type="entry name" value="Type I PLP-dependent aspartate aminotransferase-like (Major domain)"/>
    <property type="match status" value="1"/>
</dbReference>
<name>A0A6A7BPT1_9PLEO</name>
<evidence type="ECO:0000256" key="2">
    <source>
        <dbReference type="ARBA" id="ARBA00022898"/>
    </source>
</evidence>